<dbReference type="GO" id="GO:0044183">
    <property type="term" value="F:protein folding chaperone"/>
    <property type="evidence" value="ECO:0007669"/>
    <property type="project" value="TreeGrafter"/>
</dbReference>
<dbReference type="InterPro" id="IPR005215">
    <property type="entry name" value="Trig_fac"/>
</dbReference>
<evidence type="ECO:0000256" key="2">
    <source>
        <dbReference type="ARBA" id="ARBA00005464"/>
    </source>
</evidence>
<feature type="non-terminal residue" evidence="9">
    <location>
        <position position="1"/>
    </location>
</feature>
<dbReference type="Pfam" id="PF05697">
    <property type="entry name" value="Trigger_N"/>
    <property type="match status" value="1"/>
</dbReference>
<sequence>VEIKINKINAFTRELEVNVSWEECRNDFQLTVKKFGKKVRIPGFRPGKVPTKVLMSKFLPNIEAEFVEEGVNKYYRQALEEEKLIPVNKAEVKDVHFHFEKHFTFKAAFEIEPEVVLPKMKKNCLKVQKTEYISDDIDIDNVIEEMRRSRAEVKTVEDGAEEDHFLIVDLQKLDQSGVPIIGEKLEKRFLQIGVDPFSGDNKSRLLGLKPGDTAQVDLPSDKENGVSKYELSVVNVEEQVLPELNEEFIKAVEPDATDESSFREIIKNKVDDSYARRTNESFERQLADNMINFVSPEFAPAMVDSYLEHIIEEAKAQEQEKDLDEDKIRESYRPVAERNMKWYLVRRAIINSHDSIAVSKNDVEKEIEKLIERSPDHAKEIKKYYKKPSNRQRVEDDLLEKKVLDYLTEFAKIKDVKVHTKVLREEAAKEGE</sequence>
<dbReference type="EC" id="5.2.1.8" evidence="3"/>
<dbReference type="GO" id="GO:0015031">
    <property type="term" value="P:protein transport"/>
    <property type="evidence" value="ECO:0007669"/>
    <property type="project" value="InterPro"/>
</dbReference>
<dbReference type="SUPFAM" id="SSF109998">
    <property type="entry name" value="Triger factor/SurA peptide-binding domain-like"/>
    <property type="match status" value="1"/>
</dbReference>
<dbReference type="GO" id="GO:0043022">
    <property type="term" value="F:ribosome binding"/>
    <property type="evidence" value="ECO:0007669"/>
    <property type="project" value="TreeGrafter"/>
</dbReference>
<dbReference type="NCBIfam" id="TIGR00115">
    <property type="entry name" value="tig"/>
    <property type="match status" value="1"/>
</dbReference>
<evidence type="ECO:0000313" key="9">
    <source>
        <dbReference type="EMBL" id="SVA16614.1"/>
    </source>
</evidence>
<dbReference type="Pfam" id="PF05698">
    <property type="entry name" value="Trigger_C"/>
    <property type="match status" value="1"/>
</dbReference>
<comment type="similarity">
    <text evidence="2">Belongs to the FKBP-type PPIase family. Tig subfamily.</text>
</comment>
<accession>A0A381TLD9</accession>
<dbReference type="InterPro" id="IPR008881">
    <property type="entry name" value="Trigger_fac_ribosome-bd_bac"/>
</dbReference>
<dbReference type="InterPro" id="IPR046357">
    <property type="entry name" value="PPIase_dom_sf"/>
</dbReference>
<evidence type="ECO:0000259" key="8">
    <source>
        <dbReference type="Pfam" id="PF05698"/>
    </source>
</evidence>
<dbReference type="Gene3D" id="3.10.50.40">
    <property type="match status" value="1"/>
</dbReference>
<dbReference type="Gene3D" id="1.10.3120.10">
    <property type="entry name" value="Trigger factor, C-terminal domain"/>
    <property type="match status" value="1"/>
</dbReference>
<dbReference type="GO" id="GO:0043335">
    <property type="term" value="P:protein unfolding"/>
    <property type="evidence" value="ECO:0007669"/>
    <property type="project" value="TreeGrafter"/>
</dbReference>
<dbReference type="Gene3D" id="3.30.70.1050">
    <property type="entry name" value="Trigger factor ribosome-binding domain"/>
    <property type="match status" value="1"/>
</dbReference>
<dbReference type="AlphaFoldDB" id="A0A381TLD9"/>
<evidence type="ECO:0000256" key="5">
    <source>
        <dbReference type="ARBA" id="ARBA00023186"/>
    </source>
</evidence>
<name>A0A381TLD9_9ZZZZ</name>
<dbReference type="GO" id="GO:0051083">
    <property type="term" value="P:'de novo' cotranslational protein folding"/>
    <property type="evidence" value="ECO:0007669"/>
    <property type="project" value="TreeGrafter"/>
</dbReference>
<dbReference type="PANTHER" id="PTHR30560">
    <property type="entry name" value="TRIGGER FACTOR CHAPERONE AND PEPTIDYL-PROLYL CIS/TRANS ISOMERASE"/>
    <property type="match status" value="1"/>
</dbReference>
<dbReference type="SUPFAM" id="SSF54534">
    <property type="entry name" value="FKBP-like"/>
    <property type="match status" value="1"/>
</dbReference>
<comment type="catalytic activity">
    <reaction evidence="1">
        <text>[protein]-peptidylproline (omega=180) = [protein]-peptidylproline (omega=0)</text>
        <dbReference type="Rhea" id="RHEA:16237"/>
        <dbReference type="Rhea" id="RHEA-COMP:10747"/>
        <dbReference type="Rhea" id="RHEA-COMP:10748"/>
        <dbReference type="ChEBI" id="CHEBI:83833"/>
        <dbReference type="ChEBI" id="CHEBI:83834"/>
        <dbReference type="EC" id="5.2.1.8"/>
    </reaction>
</comment>
<dbReference type="PIRSF" id="PIRSF003095">
    <property type="entry name" value="Trigger_factor"/>
    <property type="match status" value="1"/>
</dbReference>
<dbReference type="HAMAP" id="MF_00303">
    <property type="entry name" value="Trigger_factor_Tig"/>
    <property type="match status" value="1"/>
</dbReference>
<evidence type="ECO:0000259" key="7">
    <source>
        <dbReference type="Pfam" id="PF05697"/>
    </source>
</evidence>
<dbReference type="InterPro" id="IPR036611">
    <property type="entry name" value="Trigger_fac_ribosome-bd_sf"/>
</dbReference>
<dbReference type="SUPFAM" id="SSF102735">
    <property type="entry name" value="Trigger factor ribosome-binding domain"/>
    <property type="match status" value="1"/>
</dbReference>
<evidence type="ECO:0000256" key="4">
    <source>
        <dbReference type="ARBA" id="ARBA00023110"/>
    </source>
</evidence>
<organism evidence="9">
    <name type="scientific">marine metagenome</name>
    <dbReference type="NCBI Taxonomy" id="408172"/>
    <lineage>
        <taxon>unclassified sequences</taxon>
        <taxon>metagenomes</taxon>
        <taxon>ecological metagenomes</taxon>
    </lineage>
</organism>
<keyword evidence="5" id="KW-0143">Chaperone</keyword>
<keyword evidence="4" id="KW-0697">Rotamase</keyword>
<dbReference type="EMBL" id="UINC01004752">
    <property type="protein sequence ID" value="SVA16614.1"/>
    <property type="molecule type" value="Genomic_DNA"/>
</dbReference>
<evidence type="ECO:0000256" key="6">
    <source>
        <dbReference type="ARBA" id="ARBA00023235"/>
    </source>
</evidence>
<proteinExistence type="inferred from homology"/>
<protein>
    <recommendedName>
        <fullName evidence="3">peptidylprolyl isomerase</fullName>
        <ecNumber evidence="3">5.2.1.8</ecNumber>
    </recommendedName>
</protein>
<evidence type="ECO:0000256" key="3">
    <source>
        <dbReference type="ARBA" id="ARBA00013194"/>
    </source>
</evidence>
<dbReference type="PANTHER" id="PTHR30560:SF3">
    <property type="entry name" value="TRIGGER FACTOR-LIKE PROTEIN TIG, CHLOROPLASTIC"/>
    <property type="match status" value="1"/>
</dbReference>
<dbReference type="InterPro" id="IPR027304">
    <property type="entry name" value="Trigger_fact/SurA_dom_sf"/>
</dbReference>
<gene>
    <name evidence="9" type="ORF">METZ01_LOCUS69468</name>
</gene>
<feature type="domain" description="Trigger factor ribosome-binding bacterial" evidence="7">
    <location>
        <begin position="2"/>
        <end position="146"/>
    </location>
</feature>
<keyword evidence="6" id="KW-0413">Isomerase</keyword>
<evidence type="ECO:0000256" key="1">
    <source>
        <dbReference type="ARBA" id="ARBA00000971"/>
    </source>
</evidence>
<dbReference type="GO" id="GO:0003755">
    <property type="term" value="F:peptidyl-prolyl cis-trans isomerase activity"/>
    <property type="evidence" value="ECO:0007669"/>
    <property type="project" value="UniProtKB-KW"/>
</dbReference>
<dbReference type="InterPro" id="IPR008880">
    <property type="entry name" value="Trigger_fac_C"/>
</dbReference>
<feature type="domain" description="Trigger factor C-terminal" evidence="8">
    <location>
        <begin position="262"/>
        <end position="408"/>
    </location>
</feature>
<dbReference type="InterPro" id="IPR037041">
    <property type="entry name" value="Trigger_fac_C_sf"/>
</dbReference>
<reference evidence="9" key="1">
    <citation type="submission" date="2018-05" db="EMBL/GenBank/DDBJ databases">
        <authorList>
            <person name="Lanie J.A."/>
            <person name="Ng W.-L."/>
            <person name="Kazmierczak K.M."/>
            <person name="Andrzejewski T.M."/>
            <person name="Davidsen T.M."/>
            <person name="Wayne K.J."/>
            <person name="Tettelin H."/>
            <person name="Glass J.I."/>
            <person name="Rusch D."/>
            <person name="Podicherti R."/>
            <person name="Tsui H.-C.T."/>
            <person name="Winkler M.E."/>
        </authorList>
    </citation>
    <scope>NUCLEOTIDE SEQUENCE</scope>
</reference>